<name>A0AAN8XJJ9_HALRR</name>
<sequence length="68" mass="8165">KNNNKTNDTEWTYMVEKEQYPFPRSVDLDLTSIIKFSTFSTLRWFVERIYPRPGLHQPLKNTEDTVEV</sequence>
<feature type="non-terminal residue" evidence="1">
    <location>
        <position position="1"/>
    </location>
</feature>
<evidence type="ECO:0000313" key="2">
    <source>
        <dbReference type="Proteomes" id="UP001381693"/>
    </source>
</evidence>
<dbReference type="EMBL" id="JAXCGZ010000793">
    <property type="protein sequence ID" value="KAK7085572.1"/>
    <property type="molecule type" value="Genomic_DNA"/>
</dbReference>
<dbReference type="Proteomes" id="UP001381693">
    <property type="component" value="Unassembled WGS sequence"/>
</dbReference>
<evidence type="ECO:0000313" key="1">
    <source>
        <dbReference type="EMBL" id="KAK7085572.1"/>
    </source>
</evidence>
<keyword evidence="2" id="KW-1185">Reference proteome</keyword>
<proteinExistence type="predicted"/>
<organism evidence="1 2">
    <name type="scientific">Halocaridina rubra</name>
    <name type="common">Hawaiian red shrimp</name>
    <dbReference type="NCBI Taxonomy" id="373956"/>
    <lineage>
        <taxon>Eukaryota</taxon>
        <taxon>Metazoa</taxon>
        <taxon>Ecdysozoa</taxon>
        <taxon>Arthropoda</taxon>
        <taxon>Crustacea</taxon>
        <taxon>Multicrustacea</taxon>
        <taxon>Malacostraca</taxon>
        <taxon>Eumalacostraca</taxon>
        <taxon>Eucarida</taxon>
        <taxon>Decapoda</taxon>
        <taxon>Pleocyemata</taxon>
        <taxon>Caridea</taxon>
        <taxon>Atyoidea</taxon>
        <taxon>Atyidae</taxon>
        <taxon>Halocaridina</taxon>
    </lineage>
</organism>
<accession>A0AAN8XJJ9</accession>
<dbReference type="AlphaFoldDB" id="A0AAN8XJJ9"/>
<gene>
    <name evidence="1" type="ORF">SK128_022748</name>
</gene>
<reference evidence="1 2" key="1">
    <citation type="submission" date="2023-11" db="EMBL/GenBank/DDBJ databases">
        <title>Halocaridina rubra genome assembly.</title>
        <authorList>
            <person name="Smith C."/>
        </authorList>
    </citation>
    <scope>NUCLEOTIDE SEQUENCE [LARGE SCALE GENOMIC DNA]</scope>
    <source>
        <strain evidence="1">EP-1</strain>
        <tissue evidence="1">Whole</tissue>
    </source>
</reference>
<comment type="caution">
    <text evidence="1">The sequence shown here is derived from an EMBL/GenBank/DDBJ whole genome shotgun (WGS) entry which is preliminary data.</text>
</comment>
<protein>
    <submittedName>
        <fullName evidence="1">Uncharacterized protein</fullName>
    </submittedName>
</protein>